<feature type="chain" id="PRO_5007438101" evidence="1">
    <location>
        <begin position="18"/>
        <end position="80"/>
    </location>
</feature>
<dbReference type="EMBL" id="JYDH01000271">
    <property type="protein sequence ID" value="KRY27230.1"/>
    <property type="molecule type" value="Genomic_DNA"/>
</dbReference>
<sequence>MKVSLLLSLLSIQQVGMDIVCSFLFVIISQDSCCASKPCLCACRSQNLDDKFCNGTIAERILCQRTKNEHLEHAAACRGE</sequence>
<comment type="caution">
    <text evidence="2">The sequence shown here is derived from an EMBL/GenBank/DDBJ whole genome shotgun (WGS) entry which is preliminary data.</text>
</comment>
<evidence type="ECO:0000256" key="1">
    <source>
        <dbReference type="SAM" id="SignalP"/>
    </source>
</evidence>
<name>A0A0V1ARB2_TRISP</name>
<dbReference type="Proteomes" id="UP000054776">
    <property type="component" value="Unassembled WGS sequence"/>
</dbReference>
<proteinExistence type="predicted"/>
<dbReference type="InParanoid" id="A0A0V1ARB2"/>
<dbReference type="EMBL" id="JYDH01000271">
    <property type="protein sequence ID" value="KRY27234.1"/>
    <property type="molecule type" value="Genomic_DNA"/>
</dbReference>
<gene>
    <name evidence="2" type="ORF">T01_14485</name>
    <name evidence="3" type="ORF">T01_648</name>
</gene>
<dbReference type="AlphaFoldDB" id="A0A0V1ARB2"/>
<evidence type="ECO:0000313" key="2">
    <source>
        <dbReference type="EMBL" id="KRY27230.1"/>
    </source>
</evidence>
<accession>A0A0V1ARB2</accession>
<keyword evidence="1" id="KW-0732">Signal</keyword>
<reference evidence="2 4" key="1">
    <citation type="submission" date="2015-01" db="EMBL/GenBank/DDBJ databases">
        <title>Evolution of Trichinella species and genotypes.</title>
        <authorList>
            <person name="Korhonen P.K."/>
            <person name="Edoardo P."/>
            <person name="Giuseppe L.R."/>
            <person name="Gasser R.B."/>
        </authorList>
    </citation>
    <scope>NUCLEOTIDE SEQUENCE [LARGE SCALE GENOMIC DNA]</scope>
    <source>
        <strain evidence="2">ISS3</strain>
    </source>
</reference>
<evidence type="ECO:0000313" key="4">
    <source>
        <dbReference type="Proteomes" id="UP000054776"/>
    </source>
</evidence>
<organism evidence="2 4">
    <name type="scientific">Trichinella spiralis</name>
    <name type="common">Trichina worm</name>
    <dbReference type="NCBI Taxonomy" id="6334"/>
    <lineage>
        <taxon>Eukaryota</taxon>
        <taxon>Metazoa</taxon>
        <taxon>Ecdysozoa</taxon>
        <taxon>Nematoda</taxon>
        <taxon>Enoplea</taxon>
        <taxon>Dorylaimia</taxon>
        <taxon>Trichinellida</taxon>
        <taxon>Trichinellidae</taxon>
        <taxon>Trichinella</taxon>
    </lineage>
</organism>
<evidence type="ECO:0000313" key="3">
    <source>
        <dbReference type="EMBL" id="KRY27234.1"/>
    </source>
</evidence>
<protein>
    <submittedName>
        <fullName evidence="2">Uncharacterized protein</fullName>
    </submittedName>
</protein>
<keyword evidence="4" id="KW-1185">Reference proteome</keyword>
<feature type="signal peptide" evidence="1">
    <location>
        <begin position="1"/>
        <end position="17"/>
    </location>
</feature>